<name>A0ABV2JG26_9STRE</name>
<dbReference type="Proteomes" id="UP001549037">
    <property type="component" value="Unassembled WGS sequence"/>
</dbReference>
<sequence length="164" mass="19390">MNYEMLTFIISSLILLLAFVYDFYKNIEFRNEALYLVHEDVLSTSLALENDFQEKYPVFYGVVKTFEGKEFRRIFSDLNSIQKVPNKELIPLKKDMKKIVESGSDREKLILGWYFVTCDLIVEMKKSEHKVFKEERIKKEIFEENRKATVITDIDKLDSGVCYA</sequence>
<dbReference type="RefSeq" id="WP_354369309.1">
    <property type="nucleotide sequence ID" value="NZ_JBEPLN010000023.1"/>
</dbReference>
<keyword evidence="3" id="KW-1185">Reference proteome</keyword>
<keyword evidence="1" id="KW-0812">Transmembrane</keyword>
<gene>
    <name evidence="2" type="ORF">ABID28_001383</name>
</gene>
<proteinExistence type="predicted"/>
<evidence type="ECO:0000313" key="2">
    <source>
        <dbReference type="EMBL" id="MET3634724.1"/>
    </source>
</evidence>
<protein>
    <submittedName>
        <fullName evidence="2">Uncharacterized protein</fullName>
    </submittedName>
</protein>
<comment type="caution">
    <text evidence="2">The sequence shown here is derived from an EMBL/GenBank/DDBJ whole genome shotgun (WGS) entry which is preliminary data.</text>
</comment>
<keyword evidence="1" id="KW-1133">Transmembrane helix</keyword>
<organism evidence="2 3">
    <name type="scientific">Streptococcus porcorum</name>
    <dbReference type="NCBI Taxonomy" id="701526"/>
    <lineage>
        <taxon>Bacteria</taxon>
        <taxon>Bacillati</taxon>
        <taxon>Bacillota</taxon>
        <taxon>Bacilli</taxon>
        <taxon>Lactobacillales</taxon>
        <taxon>Streptococcaceae</taxon>
        <taxon>Streptococcus</taxon>
    </lineage>
</organism>
<keyword evidence="1" id="KW-0472">Membrane</keyword>
<evidence type="ECO:0000313" key="3">
    <source>
        <dbReference type="Proteomes" id="UP001549037"/>
    </source>
</evidence>
<dbReference type="EMBL" id="JBEPLN010000023">
    <property type="protein sequence ID" value="MET3634724.1"/>
    <property type="molecule type" value="Genomic_DNA"/>
</dbReference>
<feature type="transmembrane region" description="Helical" evidence="1">
    <location>
        <begin position="6"/>
        <end position="24"/>
    </location>
</feature>
<reference evidence="2 3" key="1">
    <citation type="submission" date="2024-06" db="EMBL/GenBank/DDBJ databases">
        <title>Genomic Encyclopedia of Type Strains, Phase IV (KMG-IV): sequencing the most valuable type-strain genomes for metagenomic binning, comparative biology and taxonomic classification.</title>
        <authorList>
            <person name="Goeker M."/>
        </authorList>
    </citation>
    <scope>NUCLEOTIDE SEQUENCE [LARGE SCALE GENOMIC DNA]</scope>
    <source>
        <strain evidence="2 3">DSM 28302</strain>
    </source>
</reference>
<evidence type="ECO:0000256" key="1">
    <source>
        <dbReference type="SAM" id="Phobius"/>
    </source>
</evidence>
<accession>A0ABV2JG26</accession>